<evidence type="ECO:0000313" key="3">
    <source>
        <dbReference type="Proteomes" id="UP000634308"/>
    </source>
</evidence>
<dbReference type="EMBL" id="BMQM01000015">
    <property type="protein sequence ID" value="GGR60925.1"/>
    <property type="molecule type" value="Genomic_DNA"/>
</dbReference>
<keyword evidence="1" id="KW-0472">Membrane</keyword>
<keyword evidence="1" id="KW-1133">Transmembrane helix</keyword>
<feature type="transmembrane region" description="Helical" evidence="1">
    <location>
        <begin position="232"/>
        <end position="258"/>
    </location>
</feature>
<keyword evidence="1" id="KW-0812">Transmembrane</keyword>
<proteinExistence type="predicted"/>
<feature type="transmembrane region" description="Helical" evidence="1">
    <location>
        <begin position="115"/>
        <end position="132"/>
    </location>
</feature>
<evidence type="ECO:0000256" key="1">
    <source>
        <dbReference type="SAM" id="Phobius"/>
    </source>
</evidence>
<feature type="transmembrane region" description="Helical" evidence="1">
    <location>
        <begin position="264"/>
        <end position="284"/>
    </location>
</feature>
<keyword evidence="3" id="KW-1185">Reference proteome</keyword>
<dbReference type="Proteomes" id="UP000634308">
    <property type="component" value="Unassembled WGS sequence"/>
</dbReference>
<accession>A0ABQ2RVG5</accession>
<dbReference type="RefSeq" id="WP_189065182.1">
    <property type="nucleotide sequence ID" value="NZ_BMQM01000015.1"/>
</dbReference>
<organism evidence="2 3">
    <name type="scientific">Deinococcus seoulensis</name>
    <dbReference type="NCBI Taxonomy" id="1837379"/>
    <lineage>
        <taxon>Bacteria</taxon>
        <taxon>Thermotogati</taxon>
        <taxon>Deinococcota</taxon>
        <taxon>Deinococci</taxon>
        <taxon>Deinococcales</taxon>
        <taxon>Deinococcaceae</taxon>
        <taxon>Deinococcus</taxon>
    </lineage>
</organism>
<protein>
    <submittedName>
        <fullName evidence="2">Uncharacterized protein</fullName>
    </submittedName>
</protein>
<feature type="transmembrane region" description="Helical" evidence="1">
    <location>
        <begin position="81"/>
        <end position="103"/>
    </location>
</feature>
<gene>
    <name evidence="2" type="ORF">GCM10008959_23460</name>
</gene>
<name>A0ABQ2RVG5_9DEIO</name>
<comment type="caution">
    <text evidence="2">The sequence shown here is derived from an EMBL/GenBank/DDBJ whole genome shotgun (WGS) entry which is preliminary data.</text>
</comment>
<feature type="transmembrane region" description="Helical" evidence="1">
    <location>
        <begin position="44"/>
        <end position="61"/>
    </location>
</feature>
<reference evidence="3" key="1">
    <citation type="journal article" date="2019" name="Int. J. Syst. Evol. Microbiol.">
        <title>The Global Catalogue of Microorganisms (GCM) 10K type strain sequencing project: providing services to taxonomists for standard genome sequencing and annotation.</title>
        <authorList>
            <consortium name="The Broad Institute Genomics Platform"/>
            <consortium name="The Broad Institute Genome Sequencing Center for Infectious Disease"/>
            <person name="Wu L."/>
            <person name="Ma J."/>
        </authorList>
    </citation>
    <scope>NUCLEOTIDE SEQUENCE [LARGE SCALE GENOMIC DNA]</scope>
    <source>
        <strain evidence="3">JCM 31404</strain>
    </source>
</reference>
<sequence length="285" mass="31822">MRPAINAVRWWTGLCDQLDGWPTLGLMTLFVLARYSSFGDQVQTIYACLLAVAILLRQVLHEQVFWFTVLLAAALPVANNWWVPGGHTFLLLYWICAVFLSFFARDQRGMLAVSGRYLIGATFLFAALWKFISPEFLDGTAMRYFMSTTIPIGVTTQPVTGLTQDQLQHNIQTITSLLNQSSTLTVPLIRPPNIALTAEVFTRLTQVLEVALAVVFLAPLPRHRVVWRDLALILFFITAYSVLPVPSFAVLLACIGFASASSPVTRAFFVLAFFLWQLITLPFGS</sequence>
<evidence type="ECO:0000313" key="2">
    <source>
        <dbReference type="EMBL" id="GGR60925.1"/>
    </source>
</evidence>